<evidence type="ECO:0000313" key="1">
    <source>
        <dbReference type="EMBL" id="CTQ72179.1"/>
    </source>
</evidence>
<dbReference type="OrthoDB" id="9814620at2"/>
<evidence type="ECO:0000313" key="2">
    <source>
        <dbReference type="Proteomes" id="UP000053235"/>
    </source>
</evidence>
<accession>A0A0M7ABC5</accession>
<reference evidence="2" key="1">
    <citation type="submission" date="2015-07" db="EMBL/GenBank/DDBJ databases">
        <authorList>
            <person name="Rodrigo-Torres Lidia"/>
            <person name="Arahal R.David."/>
        </authorList>
    </citation>
    <scope>NUCLEOTIDE SEQUENCE [LARGE SCALE GENOMIC DNA]</scope>
    <source>
        <strain evidence="2">CECT 5112</strain>
    </source>
</reference>
<dbReference type="PANTHER" id="PTHR19879">
    <property type="entry name" value="TRANSCRIPTION INITIATION FACTOR TFIID"/>
    <property type="match status" value="1"/>
</dbReference>
<proteinExistence type="predicted"/>
<sequence>MPIVAPMDVDGFVVRAGFLGDAAYVATGEGAIHIVGTGEKLLAPHKSGLLAAEPSTDGTSLITSGDDGAIYTSSPDGSSELLAERPRKWIDLIACGPSGAVAFASGRTAWVRLSDGREKEFSHDRAVGGIAFAPKGLRLAVSRYDGANLWWAGTEGKPVNLTWKGAHLGTSFSPDGKYLVTAMQENALHGWRLSDSQDMRMTGYPAKVKSFSWSVKGKYLATSGANAAIVWPFFGKTGPMGQSPLQLGTRSDALVTAVACHPKEEVVALGYQDGMVMMSRFEDNAEVLLRRPGGHPITSLGWDNAGLRLAFGSEKNEAGIISLQDG</sequence>
<dbReference type="SMART" id="SM00320">
    <property type="entry name" value="WD40"/>
    <property type="match status" value="5"/>
</dbReference>
<dbReference type="SUPFAM" id="SSF82171">
    <property type="entry name" value="DPP6 N-terminal domain-like"/>
    <property type="match status" value="1"/>
</dbReference>
<dbReference type="PANTHER" id="PTHR19879:SF9">
    <property type="entry name" value="TRANSCRIPTION INITIATION FACTOR TFIID SUBUNIT 5"/>
    <property type="match status" value="1"/>
</dbReference>
<dbReference type="STRING" id="388408.LAX5112_03087"/>
<dbReference type="InterPro" id="IPR001680">
    <property type="entry name" value="WD40_rpt"/>
</dbReference>
<gene>
    <name evidence="1" type="ORF">LAX5112_03087</name>
</gene>
<dbReference type="AlphaFoldDB" id="A0A0M7ABC5"/>
<dbReference type="RefSeq" id="WP_055672573.1">
    <property type="nucleotide sequence ID" value="NZ_CXWD01000012.1"/>
</dbReference>
<name>A0A0M7ABC5_9HYPH</name>
<dbReference type="InterPro" id="IPR015943">
    <property type="entry name" value="WD40/YVTN_repeat-like_dom_sf"/>
</dbReference>
<dbReference type="Proteomes" id="UP000053235">
    <property type="component" value="Unassembled WGS sequence"/>
</dbReference>
<dbReference type="Gene3D" id="2.130.10.10">
    <property type="entry name" value="YVTN repeat-like/Quinoprotein amine dehydrogenase"/>
    <property type="match status" value="3"/>
</dbReference>
<dbReference type="EMBL" id="CXWD01000012">
    <property type="protein sequence ID" value="CTQ72179.1"/>
    <property type="molecule type" value="Genomic_DNA"/>
</dbReference>
<keyword evidence="2" id="KW-1185">Reference proteome</keyword>
<evidence type="ECO:0008006" key="3">
    <source>
        <dbReference type="Google" id="ProtNLM"/>
    </source>
</evidence>
<protein>
    <recommendedName>
        <fullName evidence="3">WD-40 repeat-containing protein</fullName>
    </recommendedName>
</protein>
<organism evidence="1 2">
    <name type="scientific">Roseibium alexandrii</name>
    <dbReference type="NCBI Taxonomy" id="388408"/>
    <lineage>
        <taxon>Bacteria</taxon>
        <taxon>Pseudomonadati</taxon>
        <taxon>Pseudomonadota</taxon>
        <taxon>Alphaproteobacteria</taxon>
        <taxon>Hyphomicrobiales</taxon>
        <taxon>Stappiaceae</taxon>
        <taxon>Roseibium</taxon>
    </lineage>
</organism>